<proteinExistence type="predicted"/>
<dbReference type="Proteomes" id="UP000094527">
    <property type="component" value="Unassembled WGS sequence"/>
</dbReference>
<dbReference type="AlphaFoldDB" id="A0A1D2N3L5"/>
<sequence length="161" mass="18661">MVAFFKSVLIVGIAFSVGVTTERCPNYKDFLELGRTRPVAKLLSTNVCYWSFDQGPCNPGEWFRFGDDVKTVNSTRPGHCEKRFCRENSEEDRDAAYPRFWFEHKGECLLTDVENVKFCGNNTTKVYFTEDDNEPTCRETQPLVLSQRGLFRNLFKKVRGF</sequence>
<dbReference type="EMBL" id="LJIJ01000264">
    <property type="protein sequence ID" value="ODM99654.1"/>
    <property type="molecule type" value="Genomic_DNA"/>
</dbReference>
<keyword evidence="3" id="KW-1185">Reference proteome</keyword>
<protein>
    <submittedName>
        <fullName evidence="2">Uncharacterized protein</fullName>
    </submittedName>
</protein>
<evidence type="ECO:0000313" key="3">
    <source>
        <dbReference type="Proteomes" id="UP000094527"/>
    </source>
</evidence>
<gene>
    <name evidence="2" type="ORF">Ocin01_07026</name>
</gene>
<feature type="signal peptide" evidence="1">
    <location>
        <begin position="1"/>
        <end position="21"/>
    </location>
</feature>
<organism evidence="2 3">
    <name type="scientific">Orchesella cincta</name>
    <name type="common">Springtail</name>
    <name type="synonym">Podura cincta</name>
    <dbReference type="NCBI Taxonomy" id="48709"/>
    <lineage>
        <taxon>Eukaryota</taxon>
        <taxon>Metazoa</taxon>
        <taxon>Ecdysozoa</taxon>
        <taxon>Arthropoda</taxon>
        <taxon>Hexapoda</taxon>
        <taxon>Collembola</taxon>
        <taxon>Entomobryomorpha</taxon>
        <taxon>Entomobryoidea</taxon>
        <taxon>Orchesellidae</taxon>
        <taxon>Orchesellinae</taxon>
        <taxon>Orchesella</taxon>
    </lineage>
</organism>
<name>A0A1D2N3L5_ORCCI</name>
<evidence type="ECO:0000313" key="2">
    <source>
        <dbReference type="EMBL" id="ODM99654.1"/>
    </source>
</evidence>
<accession>A0A1D2N3L5</accession>
<comment type="caution">
    <text evidence="2">The sequence shown here is derived from an EMBL/GenBank/DDBJ whole genome shotgun (WGS) entry which is preliminary data.</text>
</comment>
<feature type="chain" id="PRO_5008904975" evidence="1">
    <location>
        <begin position="22"/>
        <end position="161"/>
    </location>
</feature>
<evidence type="ECO:0000256" key="1">
    <source>
        <dbReference type="SAM" id="SignalP"/>
    </source>
</evidence>
<dbReference type="OrthoDB" id="6338576at2759"/>
<keyword evidence="1" id="KW-0732">Signal</keyword>
<reference evidence="2 3" key="1">
    <citation type="journal article" date="2016" name="Genome Biol. Evol.">
        <title>Gene Family Evolution Reflects Adaptation to Soil Environmental Stressors in the Genome of the Collembolan Orchesella cincta.</title>
        <authorList>
            <person name="Faddeeva-Vakhrusheva A."/>
            <person name="Derks M.F."/>
            <person name="Anvar S.Y."/>
            <person name="Agamennone V."/>
            <person name="Suring W."/>
            <person name="Smit S."/>
            <person name="van Straalen N.M."/>
            <person name="Roelofs D."/>
        </authorList>
    </citation>
    <scope>NUCLEOTIDE SEQUENCE [LARGE SCALE GENOMIC DNA]</scope>
    <source>
        <tissue evidence="2">Mixed pool</tissue>
    </source>
</reference>